<dbReference type="OrthoDB" id="403918at2"/>
<reference evidence="2 3" key="1">
    <citation type="submission" date="2019-01" db="EMBL/GenBank/DDBJ databases">
        <authorList>
            <consortium name="Pathogen Informatics"/>
        </authorList>
    </citation>
    <scope>NUCLEOTIDE SEQUENCE [LARGE SCALE GENOMIC DNA]</scope>
    <source>
        <strain evidence="2 3">NCTC10183</strain>
    </source>
</reference>
<dbReference type="AlphaFoldDB" id="A0A449A423"/>
<keyword evidence="1" id="KW-0472">Membrane</keyword>
<evidence type="ECO:0000313" key="2">
    <source>
        <dbReference type="EMBL" id="VEU58999.1"/>
    </source>
</evidence>
<keyword evidence="1" id="KW-0812">Transmembrane</keyword>
<feature type="transmembrane region" description="Helical" evidence="1">
    <location>
        <begin position="20"/>
        <end position="39"/>
    </location>
</feature>
<sequence>METKEEKPQQRFFKNKWKKVALVSSVPIIAGAMISLAVYKYSKPFKPAFYNYKSYMYQGNIDKINNNFTYKVFDEIIEFTTALTNRKVSAGIGSEFQAVGLIKKDLIRPINFQKFFQLDHKPNKTELEAMLKNIYTEPVWKHLASYDKDVNDAKDLNEEQWNEWKEKNPDSVKHLWEYVLPYYVQDSMIGYNPLKSKASKDPITEEMLRENAKKLNQNYWNKLEKEFEKEGKQDEFNTVLNGVDQSDLKPFNYASIFNIFNYLSHNGYSNFVITDAVRNNMLYGSAYNKVALDSTPGAPFELENLFTGNSTIDNYKWSIDNFISLVQDSTSFRIADGKNIAFDGDGQNILRNLIDPSRKDVDVALMFNGDALDAYYSEDNELRDENGNLVPDGTIQAFKFNKNIILLDTFVVAKDVNEQTEDIIYDSIRTTIFANLNKINHVMATKGIANKTEAMKESLLEYYQEYLEFIFNKKSELLNSMLEQLKTIYKETIKEEIFNEDLQKFNEFVAQKFENNPELIQQFKELFPLEKENAAESDEEFVTRIASILSHVNLGNEAYFEEIVETKYPNLTNFDFINYTPSTTIDYEFIRRNYFITDENEYDLRAIKIYEIALTDKQRQENFEHKGIGSVDDKLRSQLDTYYFNKTKS</sequence>
<name>A0A449A423_9BACT</name>
<gene>
    <name evidence="2" type="ORF">NCTC10183_00791</name>
</gene>
<proteinExistence type="predicted"/>
<protein>
    <submittedName>
        <fullName evidence="2">Uncharacterized protein</fullName>
    </submittedName>
</protein>
<dbReference type="RefSeq" id="WP_129620608.1">
    <property type="nucleotide sequence ID" value="NZ_LR214950.1"/>
</dbReference>
<keyword evidence="1" id="KW-1133">Transmembrane helix</keyword>
<dbReference type="STRING" id="29556.VO56_00700"/>
<accession>A0A449A423</accession>
<keyword evidence="3" id="KW-1185">Reference proteome</keyword>
<evidence type="ECO:0000256" key="1">
    <source>
        <dbReference type="SAM" id="Phobius"/>
    </source>
</evidence>
<dbReference type="Proteomes" id="UP000290568">
    <property type="component" value="Chromosome"/>
</dbReference>
<evidence type="ECO:0000313" key="3">
    <source>
        <dbReference type="Proteomes" id="UP000290568"/>
    </source>
</evidence>
<dbReference type="EMBL" id="LR214950">
    <property type="protein sequence ID" value="VEU58999.1"/>
    <property type="molecule type" value="Genomic_DNA"/>
</dbReference>
<organism evidence="2 3">
    <name type="scientific">Mycoplasmopsis gallinacea</name>
    <dbReference type="NCBI Taxonomy" id="29556"/>
    <lineage>
        <taxon>Bacteria</taxon>
        <taxon>Bacillati</taxon>
        <taxon>Mycoplasmatota</taxon>
        <taxon>Mycoplasmoidales</taxon>
        <taxon>Metamycoplasmataceae</taxon>
        <taxon>Mycoplasmopsis</taxon>
    </lineage>
</organism>